<keyword evidence="7" id="KW-1185">Reference proteome</keyword>
<evidence type="ECO:0000256" key="2">
    <source>
        <dbReference type="ARBA" id="ARBA00022692"/>
    </source>
</evidence>
<reference evidence="6" key="1">
    <citation type="submission" date="2016-05" db="EMBL/GenBank/DDBJ databases">
        <title>Microbial consortia oxidize butane by reversing methanogenesis.</title>
        <authorList>
            <person name="Laso-Perez R."/>
            <person name="Richter M."/>
            <person name="Wegener G."/>
            <person name="Musat F."/>
        </authorList>
    </citation>
    <scope>NUCLEOTIDE SEQUENCE [LARGE SCALE GENOMIC DNA]</scope>
    <source>
        <strain evidence="6">BOX2</strain>
    </source>
</reference>
<gene>
    <name evidence="6" type="ORF">SCAL_000531</name>
</gene>
<sequence>MGETSIGLDENIEGALCYLLGWLTGIVFFVLEKDNRFVKFHAMQSIVVFFGLMILMWIIGAITTAMMVGASMMGSGMIASLFTLVMVLIQLVIFGLWLFLMYKAYSGEMYKVPVIGDWVESKI</sequence>
<dbReference type="InterPro" id="IPR019109">
    <property type="entry name" value="MamF_MmsF"/>
</dbReference>
<feature type="transmembrane region" description="Helical" evidence="5">
    <location>
        <begin position="43"/>
        <end position="70"/>
    </location>
</feature>
<feature type="transmembrane region" description="Helical" evidence="5">
    <location>
        <begin position="76"/>
        <end position="100"/>
    </location>
</feature>
<dbReference type="Proteomes" id="UP000186940">
    <property type="component" value="Unassembled WGS sequence"/>
</dbReference>
<keyword evidence="3 5" id="KW-1133">Transmembrane helix</keyword>
<accession>A0A1F2PCU0</accession>
<dbReference type="Pfam" id="PF09685">
    <property type="entry name" value="MamF_MmsF"/>
    <property type="match status" value="1"/>
</dbReference>
<evidence type="ECO:0000313" key="6">
    <source>
        <dbReference type="EMBL" id="OFV68855.1"/>
    </source>
</evidence>
<evidence type="ECO:0000256" key="5">
    <source>
        <dbReference type="SAM" id="Phobius"/>
    </source>
</evidence>
<dbReference type="AlphaFoldDB" id="A0A1F2PCU0"/>
<keyword evidence="2 5" id="KW-0812">Transmembrane</keyword>
<name>A0A1F2PCU0_9EURY</name>
<evidence type="ECO:0008006" key="8">
    <source>
        <dbReference type="Google" id="ProtNLM"/>
    </source>
</evidence>
<evidence type="ECO:0000256" key="3">
    <source>
        <dbReference type="ARBA" id="ARBA00022989"/>
    </source>
</evidence>
<evidence type="ECO:0000256" key="1">
    <source>
        <dbReference type="ARBA" id="ARBA00004141"/>
    </source>
</evidence>
<comment type="caution">
    <text evidence="6">The sequence shown here is derived from an EMBL/GenBank/DDBJ whole genome shotgun (WGS) entry which is preliminary data.</text>
</comment>
<comment type="subcellular location">
    <subcellularLocation>
        <location evidence="1">Membrane</location>
        <topology evidence="1">Multi-pass membrane protein</topology>
    </subcellularLocation>
</comment>
<organism evidence="6 7">
    <name type="scientific">Candidatus Syntropharchaeum caldarium</name>
    <dbReference type="NCBI Taxonomy" id="1838285"/>
    <lineage>
        <taxon>Archaea</taxon>
        <taxon>Methanobacteriati</taxon>
        <taxon>Methanobacteriota</taxon>
        <taxon>Stenosarchaea group</taxon>
        <taxon>Methanomicrobia</taxon>
        <taxon>Methanosarcinales</taxon>
        <taxon>ANME-2 cluster</taxon>
        <taxon>Candidatus Syntropharchaeum</taxon>
    </lineage>
</organism>
<dbReference type="PANTHER" id="PTHR36460">
    <property type="entry name" value="UPF0132 DOMAIN PROTEIN (AFU_ORTHOLOGUE AFUA_3G10255)"/>
    <property type="match status" value="1"/>
</dbReference>
<dbReference type="PANTHER" id="PTHR36460:SF1">
    <property type="entry name" value="UPF0132 DOMAIN PROTEIN (AFU_ORTHOLOGUE AFUA_3G10255)"/>
    <property type="match status" value="1"/>
</dbReference>
<dbReference type="STRING" id="1838285.SCAL_000531"/>
<evidence type="ECO:0000313" key="7">
    <source>
        <dbReference type="Proteomes" id="UP000186940"/>
    </source>
</evidence>
<evidence type="ECO:0000256" key="4">
    <source>
        <dbReference type="ARBA" id="ARBA00023136"/>
    </source>
</evidence>
<protein>
    <recommendedName>
        <fullName evidence="8">Chloroplast import component protein (Tic20)</fullName>
    </recommendedName>
</protein>
<keyword evidence="4 5" id="KW-0472">Membrane</keyword>
<dbReference type="GO" id="GO:0016020">
    <property type="term" value="C:membrane"/>
    <property type="evidence" value="ECO:0007669"/>
    <property type="project" value="UniProtKB-SubCell"/>
</dbReference>
<proteinExistence type="predicted"/>
<dbReference type="PATRIC" id="fig|1838285.3.peg.539"/>
<feature type="transmembrane region" description="Helical" evidence="5">
    <location>
        <begin position="12"/>
        <end position="31"/>
    </location>
</feature>
<dbReference type="EMBL" id="LYOS01000001">
    <property type="protein sequence ID" value="OFV68855.1"/>
    <property type="molecule type" value="Genomic_DNA"/>
</dbReference>